<proteinExistence type="predicted"/>
<comment type="caution">
    <text evidence="1">The sequence shown here is derived from an EMBL/GenBank/DDBJ whole genome shotgun (WGS) entry which is preliminary data.</text>
</comment>
<gene>
    <name evidence="1" type="ORF">N0V93_006092</name>
</gene>
<dbReference type="AlphaFoldDB" id="A0A9W8YR14"/>
<evidence type="ECO:0000313" key="2">
    <source>
        <dbReference type="Proteomes" id="UP001140453"/>
    </source>
</evidence>
<accession>A0A9W8YR14</accession>
<evidence type="ECO:0000313" key="1">
    <source>
        <dbReference type="EMBL" id="KAJ4388633.1"/>
    </source>
</evidence>
<protein>
    <submittedName>
        <fullName evidence="1">Uncharacterized protein</fullName>
    </submittedName>
</protein>
<reference evidence="1" key="1">
    <citation type="submission" date="2022-10" db="EMBL/GenBank/DDBJ databases">
        <title>Tapping the CABI collections for fungal endophytes: first genome assemblies for Collariella, Neodidymelliopsis, Ascochyta clinopodiicola, Didymella pomorum, Didymosphaeria variabile, Neocosmospora piperis and Neocucurbitaria cava.</title>
        <authorList>
            <person name="Hill R."/>
        </authorList>
    </citation>
    <scope>NUCLEOTIDE SEQUENCE</scope>
    <source>
        <strain evidence="1">IMI 355082</strain>
    </source>
</reference>
<sequence>MPRTQTWEVLVDRHIALAKQCQMSDCGKVLEKLLITPTFDTFKENGDGCVNDGNNIEIRSLYKDTVLAGRKAYDAFHEVIKGFMEDKPEEGAWEERIGTEAVLNQRFPSRGAG</sequence>
<dbReference type="OrthoDB" id="10567187at2759"/>
<keyword evidence="2" id="KW-1185">Reference proteome</keyword>
<organism evidence="1 2">
    <name type="scientific">Gnomoniopsis smithogilvyi</name>
    <dbReference type="NCBI Taxonomy" id="1191159"/>
    <lineage>
        <taxon>Eukaryota</taxon>
        <taxon>Fungi</taxon>
        <taxon>Dikarya</taxon>
        <taxon>Ascomycota</taxon>
        <taxon>Pezizomycotina</taxon>
        <taxon>Sordariomycetes</taxon>
        <taxon>Sordariomycetidae</taxon>
        <taxon>Diaporthales</taxon>
        <taxon>Gnomoniaceae</taxon>
        <taxon>Gnomoniopsis</taxon>
    </lineage>
</organism>
<dbReference type="EMBL" id="JAPEVB010000004">
    <property type="protein sequence ID" value="KAJ4388633.1"/>
    <property type="molecule type" value="Genomic_DNA"/>
</dbReference>
<dbReference type="Proteomes" id="UP001140453">
    <property type="component" value="Unassembled WGS sequence"/>
</dbReference>
<name>A0A9W8YR14_9PEZI</name>